<dbReference type="PROSITE" id="PS51154">
    <property type="entry name" value="MACRO"/>
    <property type="match status" value="1"/>
</dbReference>
<dbReference type="SUPFAM" id="SSF52949">
    <property type="entry name" value="Macro domain-like"/>
    <property type="match status" value="1"/>
</dbReference>
<dbReference type="Pfam" id="PF01661">
    <property type="entry name" value="Macro"/>
    <property type="match status" value="1"/>
</dbReference>
<dbReference type="InterPro" id="IPR002589">
    <property type="entry name" value="Macro_dom"/>
</dbReference>
<proteinExistence type="predicted"/>
<protein>
    <submittedName>
        <fullName evidence="2">RNase III inhibitor</fullName>
    </submittedName>
</protein>
<dbReference type="NCBIfam" id="NF001664">
    <property type="entry name" value="PRK00431.1-6"/>
    <property type="match status" value="1"/>
</dbReference>
<evidence type="ECO:0000259" key="1">
    <source>
        <dbReference type="PROSITE" id="PS51154"/>
    </source>
</evidence>
<dbReference type="EMBL" id="BDJK01000010">
    <property type="protein sequence ID" value="GAV22245.1"/>
    <property type="molecule type" value="Genomic_DNA"/>
</dbReference>
<dbReference type="Proteomes" id="UP000187485">
    <property type="component" value="Unassembled WGS sequence"/>
</dbReference>
<dbReference type="AlphaFoldDB" id="A0A1L8CTI9"/>
<dbReference type="SMART" id="SM00506">
    <property type="entry name" value="A1pp"/>
    <property type="match status" value="1"/>
</dbReference>
<organism evidence="2 3">
    <name type="scientific">Carboxydothermus pertinax</name>
    <dbReference type="NCBI Taxonomy" id="870242"/>
    <lineage>
        <taxon>Bacteria</taxon>
        <taxon>Bacillati</taxon>
        <taxon>Bacillota</taxon>
        <taxon>Clostridia</taxon>
        <taxon>Thermoanaerobacterales</taxon>
        <taxon>Thermoanaerobacteraceae</taxon>
        <taxon>Carboxydothermus</taxon>
    </lineage>
</organism>
<dbReference type="CDD" id="cd02908">
    <property type="entry name" value="Macro_OAADPr_deacetylase"/>
    <property type="match status" value="1"/>
</dbReference>
<feature type="domain" description="Macro" evidence="1">
    <location>
        <begin position="1"/>
        <end position="180"/>
    </location>
</feature>
<dbReference type="STRING" id="870242.cpu_07550"/>
<gene>
    <name evidence="2" type="ORF">cpu_07550</name>
</gene>
<comment type="caution">
    <text evidence="2">The sequence shown here is derived from an EMBL/GenBank/DDBJ whole genome shotgun (WGS) entry which is preliminary data.</text>
</comment>
<evidence type="ECO:0000313" key="3">
    <source>
        <dbReference type="Proteomes" id="UP000187485"/>
    </source>
</evidence>
<evidence type="ECO:0000313" key="2">
    <source>
        <dbReference type="EMBL" id="GAV22245.1"/>
    </source>
</evidence>
<dbReference type="RefSeq" id="WP_075858735.1">
    <property type="nucleotide sequence ID" value="NZ_BDJK01000010.1"/>
</dbReference>
<sequence>MERKIGNSKLILKIGDITREKVDAIVNAANSRLAGGGGVDGAIHRVGGPKIMAECQEIIKKIGILPPGKAVATTAGNLPAKYVIHTVGPIYRDGLKGEETVLREAYLSSLNLAKKLQVQSIAFPSISTGAYGYPVQEAAWIAIKAVVDFLEKEKDSYEIIFVLFDEQTYIAYKNALELYRL</sequence>
<dbReference type="OrthoDB" id="6194521at2"/>
<dbReference type="PANTHER" id="PTHR11106">
    <property type="entry name" value="GANGLIOSIDE INDUCED DIFFERENTIATION ASSOCIATED PROTEIN 2-RELATED"/>
    <property type="match status" value="1"/>
</dbReference>
<name>A0A1L8CTI9_9THEO</name>
<dbReference type="PANTHER" id="PTHR11106:SF27">
    <property type="entry name" value="MACRO DOMAIN-CONTAINING PROTEIN"/>
    <property type="match status" value="1"/>
</dbReference>
<dbReference type="Gene3D" id="3.40.220.10">
    <property type="entry name" value="Leucine Aminopeptidase, subunit E, domain 1"/>
    <property type="match status" value="1"/>
</dbReference>
<accession>A0A1L8CTI9</accession>
<dbReference type="InterPro" id="IPR043472">
    <property type="entry name" value="Macro_dom-like"/>
</dbReference>
<keyword evidence="3" id="KW-1185">Reference proteome</keyword>
<reference evidence="3" key="1">
    <citation type="submission" date="2016-12" db="EMBL/GenBank/DDBJ databases">
        <title>Draft Genome Sequences od Carboxydothermus pertinax and islandicus, Hydrogenogenic Carboxydotrophic Bacteria.</title>
        <authorList>
            <person name="Fukuyama Y."/>
            <person name="Ohmae K."/>
            <person name="Yoneda Y."/>
            <person name="Yoshida T."/>
            <person name="Sako Y."/>
        </authorList>
    </citation>
    <scope>NUCLEOTIDE SEQUENCE [LARGE SCALE GENOMIC DNA]</scope>
    <source>
        <strain evidence="3">Ug1</strain>
    </source>
</reference>